<dbReference type="Pfam" id="PF13460">
    <property type="entry name" value="NAD_binding_10"/>
    <property type="match status" value="1"/>
</dbReference>
<dbReference type="PROSITE" id="PS51257">
    <property type="entry name" value="PROKAR_LIPOPROTEIN"/>
    <property type="match status" value="1"/>
</dbReference>
<dbReference type="InterPro" id="IPR036291">
    <property type="entry name" value="NAD(P)-bd_dom_sf"/>
</dbReference>
<accession>A0ABP8NE83</accession>
<evidence type="ECO:0000259" key="1">
    <source>
        <dbReference type="Pfam" id="PF13460"/>
    </source>
</evidence>
<dbReference type="SUPFAM" id="SSF51735">
    <property type="entry name" value="NAD(P)-binding Rossmann-fold domains"/>
    <property type="match status" value="1"/>
</dbReference>
<keyword evidence="3" id="KW-1185">Reference proteome</keyword>
<dbReference type="EMBL" id="BAABHD010000075">
    <property type="protein sequence ID" value="GAA4463850.1"/>
    <property type="molecule type" value="Genomic_DNA"/>
</dbReference>
<gene>
    <name evidence="2" type="ORF">GCM10023189_42360</name>
</gene>
<protein>
    <submittedName>
        <fullName evidence="2">SDR family oxidoreductase</fullName>
    </submittedName>
</protein>
<name>A0ABP8NE83_9BACT</name>
<proteinExistence type="predicted"/>
<comment type="caution">
    <text evidence="2">The sequence shown here is derived from an EMBL/GenBank/DDBJ whole genome shotgun (WGS) entry which is preliminary data.</text>
</comment>
<evidence type="ECO:0000313" key="2">
    <source>
        <dbReference type="EMBL" id="GAA4463850.1"/>
    </source>
</evidence>
<dbReference type="PANTHER" id="PTHR48079">
    <property type="entry name" value="PROTEIN YEEZ"/>
    <property type="match status" value="1"/>
</dbReference>
<dbReference type="Proteomes" id="UP001501175">
    <property type="component" value="Unassembled WGS sequence"/>
</dbReference>
<dbReference type="InterPro" id="IPR016040">
    <property type="entry name" value="NAD(P)-bd_dom"/>
</dbReference>
<feature type="domain" description="NAD(P)-binding" evidence="1">
    <location>
        <begin position="27"/>
        <end position="216"/>
    </location>
</feature>
<sequence>MKKAVAKAAAFLLLQPMHTTISILGCGWLGLPLAEKLISDGYTVKGSTTSAEKLPLLNAKGIDAYQIQLTPEPQGNLAALLSADILLIDIPPKAGRFGEAFHPDQVQAVVQAVRQSPVRRVLYISSTSVYPELNREVTEEDVIRVEQSAAPALVQAEQLVQSLTPEQQTTILRCGGLMGYDRIPAKYIAGKTVDSGAVPVNYIHRDDAVGIITAVIKQQLTGVFNVVAPEHPTREEIYRRSCADFGYALPMFIESDKFIPYKIVSSKKLSEVTSYKFRYPNPLDFYYNKI</sequence>
<dbReference type="PANTHER" id="PTHR48079:SF6">
    <property type="entry name" value="NAD(P)-BINDING DOMAIN-CONTAINING PROTEIN-RELATED"/>
    <property type="match status" value="1"/>
</dbReference>
<organism evidence="2 3">
    <name type="scientific">Nibrella saemangeumensis</name>
    <dbReference type="NCBI Taxonomy" id="1084526"/>
    <lineage>
        <taxon>Bacteria</taxon>
        <taxon>Pseudomonadati</taxon>
        <taxon>Bacteroidota</taxon>
        <taxon>Cytophagia</taxon>
        <taxon>Cytophagales</taxon>
        <taxon>Spirosomataceae</taxon>
        <taxon>Nibrella</taxon>
    </lineage>
</organism>
<dbReference type="InterPro" id="IPR051783">
    <property type="entry name" value="NAD(P)-dependent_oxidoreduct"/>
</dbReference>
<dbReference type="Gene3D" id="3.40.50.720">
    <property type="entry name" value="NAD(P)-binding Rossmann-like Domain"/>
    <property type="match status" value="1"/>
</dbReference>
<evidence type="ECO:0000313" key="3">
    <source>
        <dbReference type="Proteomes" id="UP001501175"/>
    </source>
</evidence>
<reference evidence="3" key="1">
    <citation type="journal article" date="2019" name="Int. J. Syst. Evol. Microbiol.">
        <title>The Global Catalogue of Microorganisms (GCM) 10K type strain sequencing project: providing services to taxonomists for standard genome sequencing and annotation.</title>
        <authorList>
            <consortium name="The Broad Institute Genomics Platform"/>
            <consortium name="The Broad Institute Genome Sequencing Center for Infectious Disease"/>
            <person name="Wu L."/>
            <person name="Ma J."/>
        </authorList>
    </citation>
    <scope>NUCLEOTIDE SEQUENCE [LARGE SCALE GENOMIC DNA]</scope>
    <source>
        <strain evidence="3">JCM 17927</strain>
    </source>
</reference>